<evidence type="ECO:0000256" key="11">
    <source>
        <dbReference type="SAM" id="Phobius"/>
    </source>
</evidence>
<feature type="region of interest" description="Disordered" evidence="10">
    <location>
        <begin position="517"/>
        <end position="566"/>
    </location>
</feature>
<comment type="subcellular location">
    <subcellularLocation>
        <location evidence="3">Endoplasmic reticulum</location>
    </subcellularLocation>
    <subcellularLocation>
        <location evidence="1">Membrane</location>
        <topology evidence="1">Multi-pass membrane protein</topology>
    </subcellularLocation>
    <subcellularLocation>
        <location evidence="2">Mitochondrion</location>
    </subcellularLocation>
</comment>
<dbReference type="GO" id="GO:0016020">
    <property type="term" value="C:membrane"/>
    <property type="evidence" value="ECO:0007669"/>
    <property type="project" value="UniProtKB-SubCell"/>
</dbReference>
<sequence>MENRGQQDVFSKAEAGPSTNPYDMPPPQDPALEASPSQSSRETAVGTGTSTEPREVPAGMDLELERGVTRQSGASASSQTDGDHEARFVYVDGDIGGPSYTGYNDTKVDIIAVPCPGADPKQTWISDPLPDLSPQGDYSWVTQGIRTSASTARVLLYKHRALTDGINLEVLAMDLLNQVQRIRQGIIRPSRPLFFMAHSIGGLVVKLALLRAMELPDYRTIMYNCHGVSFFGTPHRGSSYMSMKNLKESIRTLLHLERSLPKTLADEVRINNHSLLAMHEQFVNIASELRIWTLYETIDSQLSGSGGGLTSEVQFGAPLVSIKSALLDVRQEDVFSVDNDHAHVASFGPNNIKTMNTFMKDLIDAIFKAEKLSDLYIHTPLKLKEHVKIELIGFYEDPDAEMDSAIRLYFTKYHLGEFLVKGPEQCLEERLKLGPNKRLSTGSRKRGGQTIEEPPSLESSAGGTNSGDSGDGGGLGIQNITAQGVVSRGDVDLLQGPATNLRLDSPDILVTSASARPSLAGRGQSPHNMTSLSGSNLHPSGSDSFHHSSIRTMSEPSYSLHRTDSRDVNLTSRQRADFLSRASALHDLTAGFSRPDSSLKKFMWIHLPFTNPVWVKEIFNTLGETRGENLSKLFNKENWVSKHVQGLHSLSQPSFLKPSCSYITADPVASPWMSPHADGGGRMASGTSGNVSTNPNCLYLYLPYLHFDTYRNLIKRRSLIEKRIEHGRASPVPQEIADLESLELRVIWQHLGYDPPLNCRRTLDQFGYPSLRDTNARDDDQMLYKLTKQDPAPLDEHDFSKPQKAKDAPGEKKTGGEQLDFESEAADSDLRDGNLLMVDQLWLWAIDTTTLTTFFPKRESSPKEGTLFQQADLRNSIYNELNGDLTGRTENALDLAAFTVLHAITVFLENASHPDLDIFRIFEEAIGLLAERMTWNMKQFRTQTFSNILDDSDDENDNYDENSVAAIKKRHKRELERAERENRENTSALLELRDMEDELTTLQRLFDIQDTTIRSMKAILQGHELSDITRNGQGYLDEALEFLAEYKQQTTEMVKRVDTTRKDYEKMLEMAQRQAQVDEVRWSRLQTELASSQNLSVMIFTTFTVIFLPLSFFTSLFGMNASEWQDENIPSLAVIGSIALPASVFLILASLLAAFSSRVQWAFRATYKQGKTLWTAGRTLVGKLAPAWEAVRESLRRMEPESAREAKERRAWEREKRERRKKMERRMKRQADRSFDLWATMRRQMTTRYEIPDLNRKREVGGDGSGGRGVVKRKTWLSSTGRSKKSKTGRSW</sequence>
<reference evidence="12" key="1">
    <citation type="submission" date="2023-06" db="EMBL/GenBank/DDBJ databases">
        <title>Genome-scale phylogeny and comparative genomics of the fungal order Sordariales.</title>
        <authorList>
            <consortium name="Lawrence Berkeley National Laboratory"/>
            <person name="Hensen N."/>
            <person name="Bonometti L."/>
            <person name="Westerberg I."/>
            <person name="Brannstrom I.O."/>
            <person name="Guillou S."/>
            <person name="Cros-Aarteil S."/>
            <person name="Calhoun S."/>
            <person name="Haridas S."/>
            <person name="Kuo A."/>
            <person name="Mondo S."/>
            <person name="Pangilinan J."/>
            <person name="Riley R."/>
            <person name="LaButti K."/>
            <person name="Andreopoulos B."/>
            <person name="Lipzen A."/>
            <person name="Chen C."/>
            <person name="Yanf M."/>
            <person name="Daum C."/>
            <person name="Ng V."/>
            <person name="Clum A."/>
            <person name="Steindorff A."/>
            <person name="Ohm R."/>
            <person name="Martin F."/>
            <person name="Silar P."/>
            <person name="Natvig D."/>
            <person name="Lalanne C."/>
            <person name="Gautier V."/>
            <person name="Ament-velasquez S.L."/>
            <person name="Kruys A."/>
            <person name="Hutchinson M.I."/>
            <person name="Powell A.J."/>
            <person name="Barry K."/>
            <person name="Miller A.N."/>
            <person name="Grigoriev I.V."/>
            <person name="Debuchy R."/>
            <person name="Gladieux P."/>
            <person name="Thoren M.H."/>
            <person name="Johannesson H."/>
        </authorList>
    </citation>
    <scope>NUCLEOTIDE SEQUENCE</scope>
    <source>
        <strain evidence="12">SMH3391-2</strain>
    </source>
</reference>
<keyword evidence="9" id="KW-0175">Coiled coil</keyword>
<dbReference type="InterPro" id="IPR052374">
    <property type="entry name" value="SERAC1"/>
</dbReference>
<name>A0AA40C8D5_9PEZI</name>
<feature type="coiled-coil region" evidence="9">
    <location>
        <begin position="961"/>
        <end position="1005"/>
    </location>
</feature>
<keyword evidence="5" id="KW-0256">Endoplasmic reticulum</keyword>
<dbReference type="GO" id="GO:0046873">
    <property type="term" value="F:metal ion transmembrane transporter activity"/>
    <property type="evidence" value="ECO:0007669"/>
    <property type="project" value="InterPro"/>
</dbReference>
<keyword evidence="7" id="KW-0496">Mitochondrion</keyword>
<keyword evidence="4 11" id="KW-0812">Transmembrane</keyword>
<evidence type="ECO:0000313" key="12">
    <source>
        <dbReference type="EMBL" id="KAK0628987.1"/>
    </source>
</evidence>
<proteinExistence type="predicted"/>
<evidence type="ECO:0000256" key="10">
    <source>
        <dbReference type="SAM" id="MobiDB-lite"/>
    </source>
</evidence>
<dbReference type="InterPro" id="IPR029058">
    <property type="entry name" value="AB_hydrolase_fold"/>
</dbReference>
<accession>A0AA40C8D5</accession>
<feature type="compositionally biased region" description="Basic and acidic residues" evidence="10">
    <location>
        <begin position="794"/>
        <end position="815"/>
    </location>
</feature>
<feature type="compositionally biased region" description="Polar residues" evidence="10">
    <location>
        <begin position="35"/>
        <end position="51"/>
    </location>
</feature>
<evidence type="ECO:0000256" key="7">
    <source>
        <dbReference type="ARBA" id="ARBA00023128"/>
    </source>
</evidence>
<comment type="caution">
    <text evidence="12">The sequence shown here is derived from an EMBL/GenBank/DDBJ whole genome shotgun (WGS) entry which is preliminary data.</text>
</comment>
<feature type="compositionally biased region" description="Polar residues" evidence="10">
    <location>
        <begin position="525"/>
        <end position="543"/>
    </location>
</feature>
<feature type="region of interest" description="Disordered" evidence="10">
    <location>
        <begin position="789"/>
        <end position="825"/>
    </location>
</feature>
<dbReference type="Gene3D" id="1.20.58.340">
    <property type="entry name" value="Magnesium transport protein CorA, transmembrane region"/>
    <property type="match status" value="1"/>
</dbReference>
<evidence type="ECO:0000313" key="13">
    <source>
        <dbReference type="Proteomes" id="UP001174934"/>
    </source>
</evidence>
<keyword evidence="13" id="KW-1185">Reference proteome</keyword>
<feature type="region of interest" description="Disordered" evidence="10">
    <location>
        <begin position="436"/>
        <end position="478"/>
    </location>
</feature>
<dbReference type="InterPro" id="IPR002523">
    <property type="entry name" value="MgTranspt_CorA/ZnTranspt_ZntB"/>
</dbReference>
<keyword evidence="6 11" id="KW-1133">Transmembrane helix</keyword>
<evidence type="ECO:0000256" key="2">
    <source>
        <dbReference type="ARBA" id="ARBA00004173"/>
    </source>
</evidence>
<evidence type="ECO:0000256" key="3">
    <source>
        <dbReference type="ARBA" id="ARBA00004240"/>
    </source>
</evidence>
<feature type="region of interest" description="Disordered" evidence="10">
    <location>
        <begin position="1199"/>
        <end position="1228"/>
    </location>
</feature>
<feature type="compositionally biased region" description="Basic residues" evidence="10">
    <location>
        <begin position="1282"/>
        <end position="1292"/>
    </location>
</feature>
<dbReference type="Pfam" id="PF01544">
    <property type="entry name" value="CorA"/>
    <property type="match status" value="1"/>
</dbReference>
<feature type="compositionally biased region" description="Basic and acidic residues" evidence="10">
    <location>
        <begin position="1199"/>
        <end position="1216"/>
    </location>
</feature>
<dbReference type="EMBL" id="JAULSR010000002">
    <property type="protein sequence ID" value="KAK0628987.1"/>
    <property type="molecule type" value="Genomic_DNA"/>
</dbReference>
<feature type="compositionally biased region" description="Low complexity" evidence="10">
    <location>
        <begin position="459"/>
        <end position="468"/>
    </location>
</feature>
<gene>
    <name evidence="12" type="ORF">B0T17DRAFT_524303</name>
</gene>
<dbReference type="SUPFAM" id="SSF53474">
    <property type="entry name" value="alpha/beta-Hydrolases"/>
    <property type="match status" value="1"/>
</dbReference>
<dbReference type="GO" id="GO:0005783">
    <property type="term" value="C:endoplasmic reticulum"/>
    <property type="evidence" value="ECO:0007669"/>
    <property type="project" value="UniProtKB-SubCell"/>
</dbReference>
<feature type="transmembrane region" description="Helical" evidence="11">
    <location>
        <begin position="1095"/>
        <end position="1117"/>
    </location>
</feature>
<organism evidence="12 13">
    <name type="scientific">Bombardia bombarda</name>
    <dbReference type="NCBI Taxonomy" id="252184"/>
    <lineage>
        <taxon>Eukaryota</taxon>
        <taxon>Fungi</taxon>
        <taxon>Dikarya</taxon>
        <taxon>Ascomycota</taxon>
        <taxon>Pezizomycotina</taxon>
        <taxon>Sordariomycetes</taxon>
        <taxon>Sordariomycetidae</taxon>
        <taxon>Sordariales</taxon>
        <taxon>Lasiosphaeriaceae</taxon>
        <taxon>Bombardia</taxon>
    </lineage>
</organism>
<keyword evidence="8 11" id="KW-0472">Membrane</keyword>
<dbReference type="SUPFAM" id="SSF144083">
    <property type="entry name" value="Magnesium transport protein CorA, transmembrane region"/>
    <property type="match status" value="1"/>
</dbReference>
<evidence type="ECO:0000256" key="6">
    <source>
        <dbReference type="ARBA" id="ARBA00022989"/>
    </source>
</evidence>
<feature type="region of interest" description="Disordered" evidence="10">
    <location>
        <begin position="1"/>
        <end position="59"/>
    </location>
</feature>
<dbReference type="PANTHER" id="PTHR48182:SF2">
    <property type="entry name" value="PROTEIN SERAC1"/>
    <property type="match status" value="1"/>
</dbReference>
<dbReference type="InterPro" id="IPR045863">
    <property type="entry name" value="CorA_TM1_TM2"/>
</dbReference>
<evidence type="ECO:0000256" key="8">
    <source>
        <dbReference type="ARBA" id="ARBA00023136"/>
    </source>
</evidence>
<dbReference type="PANTHER" id="PTHR48182">
    <property type="entry name" value="PROTEIN SERAC1"/>
    <property type="match status" value="1"/>
</dbReference>
<feature type="transmembrane region" description="Helical" evidence="11">
    <location>
        <begin position="1129"/>
        <end position="1155"/>
    </location>
</feature>
<feature type="compositionally biased region" description="Basic residues" evidence="10">
    <location>
        <begin position="1217"/>
        <end position="1228"/>
    </location>
</feature>
<evidence type="ECO:0000256" key="1">
    <source>
        <dbReference type="ARBA" id="ARBA00004141"/>
    </source>
</evidence>
<evidence type="ECO:0000256" key="5">
    <source>
        <dbReference type="ARBA" id="ARBA00022824"/>
    </source>
</evidence>
<dbReference type="GO" id="GO:0005739">
    <property type="term" value="C:mitochondrion"/>
    <property type="evidence" value="ECO:0007669"/>
    <property type="project" value="UniProtKB-SubCell"/>
</dbReference>
<feature type="region of interest" description="Disordered" evidence="10">
    <location>
        <begin position="1250"/>
        <end position="1292"/>
    </location>
</feature>
<feature type="compositionally biased region" description="Basic and acidic residues" evidence="10">
    <location>
        <begin position="1250"/>
        <end position="1261"/>
    </location>
</feature>
<dbReference type="Proteomes" id="UP001174934">
    <property type="component" value="Unassembled WGS sequence"/>
</dbReference>
<protein>
    <recommendedName>
        <fullName evidence="14">DUF676 domain-containing protein</fullName>
    </recommendedName>
</protein>
<evidence type="ECO:0000256" key="9">
    <source>
        <dbReference type="SAM" id="Coils"/>
    </source>
</evidence>
<evidence type="ECO:0008006" key="14">
    <source>
        <dbReference type="Google" id="ProtNLM"/>
    </source>
</evidence>
<dbReference type="Gene3D" id="3.40.50.1820">
    <property type="entry name" value="alpha/beta hydrolase"/>
    <property type="match status" value="1"/>
</dbReference>
<evidence type="ECO:0000256" key="4">
    <source>
        <dbReference type="ARBA" id="ARBA00022692"/>
    </source>
</evidence>